<dbReference type="KEGG" id="bpt:Bpet0954"/>
<reference evidence="2 3" key="1">
    <citation type="journal article" date="2008" name="BMC Genomics">
        <title>The missing link: Bordetella petrii is endowed with both the metabolic versatility of environmental bacteria and virulence traits of pathogenic Bordetellae.</title>
        <authorList>
            <person name="Gross R."/>
            <person name="Guzman C.A."/>
            <person name="Sebaihia M."/>
            <person name="Martins Dos Santos V.A."/>
            <person name="Pieper D.H."/>
            <person name="Koebnik R."/>
            <person name="Lechner M."/>
            <person name="Bartels D."/>
            <person name="Buhrmester J."/>
            <person name="Choudhuri J.V."/>
            <person name="Ebensen T."/>
            <person name="Gaigalat L."/>
            <person name="Herrmann S."/>
            <person name="Khachane A.N."/>
            <person name="Larisch C."/>
            <person name="Link S."/>
            <person name="Linke B."/>
            <person name="Meyer F."/>
            <person name="Mormann S."/>
            <person name="Nakunst D."/>
            <person name="Rueckert C."/>
            <person name="Schneiker-Bekel S."/>
            <person name="Schulze K."/>
            <person name="Vorhoelter F.J."/>
            <person name="Yevsa T."/>
            <person name="Engle J.T."/>
            <person name="Goldman W.E."/>
            <person name="Puehler A."/>
            <person name="Goebel U.B."/>
            <person name="Goesmann A."/>
            <person name="Bloecker H."/>
            <person name="Kaiser O."/>
            <person name="Martinez-Arias R."/>
        </authorList>
    </citation>
    <scope>NUCLEOTIDE SEQUENCE [LARGE SCALE GENOMIC DNA]</scope>
    <source>
        <strain evidence="3">ATCC BAA-461 / DSM 12804 / CCUG 43448 / CIP 107267 / Se-1111R</strain>
    </source>
</reference>
<protein>
    <recommendedName>
        <fullName evidence="1">HNH nuclease domain-containing protein</fullName>
    </recommendedName>
</protein>
<proteinExistence type="predicted"/>
<evidence type="ECO:0000259" key="1">
    <source>
        <dbReference type="Pfam" id="PF13392"/>
    </source>
</evidence>
<sequence>MAIATGHCLCGCGARTRIAPVNDRSKGWVKGEPLLYLRGHSLTANVKRGAANPNWKGGRGRSSHGYVVVRVNGTRQYEHILIAQSALGRPLRNYGRGNPKTEVVHHVDGDKTNNAPSNLLICTHEYHTALHHRLEQSAAWPEFSKINRRPSHA</sequence>
<accession>A9I8T5</accession>
<evidence type="ECO:0000313" key="3">
    <source>
        <dbReference type="Proteomes" id="UP000001225"/>
    </source>
</evidence>
<gene>
    <name evidence="2" type="ordered locus">Bpet0954</name>
</gene>
<dbReference type="SUPFAM" id="SSF54060">
    <property type="entry name" value="His-Me finger endonucleases"/>
    <property type="match status" value="1"/>
</dbReference>
<dbReference type="Proteomes" id="UP000001225">
    <property type="component" value="Chromosome"/>
</dbReference>
<evidence type="ECO:0000313" key="2">
    <source>
        <dbReference type="EMBL" id="CAP41286.1"/>
    </source>
</evidence>
<dbReference type="AlphaFoldDB" id="A9I8T5"/>
<dbReference type="Gene3D" id="3.90.75.20">
    <property type="match status" value="1"/>
</dbReference>
<feature type="domain" description="HNH nuclease" evidence="1">
    <location>
        <begin position="94"/>
        <end position="128"/>
    </location>
</feature>
<keyword evidence="3" id="KW-1185">Reference proteome</keyword>
<dbReference type="InterPro" id="IPR003615">
    <property type="entry name" value="HNH_nuc"/>
</dbReference>
<name>A9I8T5_BORPD</name>
<dbReference type="EMBL" id="AM902716">
    <property type="protein sequence ID" value="CAP41286.1"/>
    <property type="molecule type" value="Genomic_DNA"/>
</dbReference>
<dbReference type="eggNOG" id="ENOG5030MUV">
    <property type="taxonomic scope" value="Bacteria"/>
</dbReference>
<dbReference type="InterPro" id="IPR044925">
    <property type="entry name" value="His-Me_finger_sf"/>
</dbReference>
<organism evidence="2 3">
    <name type="scientific">Bordetella petrii (strain ATCC BAA-461 / DSM 12804 / CCUG 43448 / CIP 107267 / Se-1111R)</name>
    <dbReference type="NCBI Taxonomy" id="340100"/>
    <lineage>
        <taxon>Bacteria</taxon>
        <taxon>Pseudomonadati</taxon>
        <taxon>Pseudomonadota</taxon>
        <taxon>Betaproteobacteria</taxon>
        <taxon>Burkholderiales</taxon>
        <taxon>Alcaligenaceae</taxon>
        <taxon>Bordetella</taxon>
    </lineage>
</organism>
<dbReference type="Pfam" id="PF13392">
    <property type="entry name" value="HNH_3"/>
    <property type="match status" value="1"/>
</dbReference>
<dbReference type="STRING" id="94624.Bpet0954"/>